<dbReference type="EMBL" id="LS974623">
    <property type="protein sequence ID" value="CAG7901683.1"/>
    <property type="molecule type" value="Genomic_DNA"/>
</dbReference>
<gene>
    <name evidence="1" type="ORF">BRAPAZ1V2_A07P13270.2</name>
</gene>
<dbReference type="Gramene" id="A07p13270.2_BraZ1">
    <property type="protein sequence ID" value="A07p13270.2_BraZ1.CDS"/>
    <property type="gene ID" value="A07g13270.2_BraZ1"/>
</dbReference>
<accession>A0A8D9HKZ8</accession>
<protein>
    <submittedName>
        <fullName evidence="1">Uncharacterized protein</fullName>
    </submittedName>
</protein>
<organism evidence="1 2">
    <name type="scientific">Brassica campestris</name>
    <name type="common">Field mustard</name>
    <dbReference type="NCBI Taxonomy" id="3711"/>
    <lineage>
        <taxon>Eukaryota</taxon>
        <taxon>Viridiplantae</taxon>
        <taxon>Streptophyta</taxon>
        <taxon>Embryophyta</taxon>
        <taxon>Tracheophyta</taxon>
        <taxon>Spermatophyta</taxon>
        <taxon>Magnoliopsida</taxon>
        <taxon>eudicotyledons</taxon>
        <taxon>Gunneridae</taxon>
        <taxon>Pentapetalae</taxon>
        <taxon>rosids</taxon>
        <taxon>malvids</taxon>
        <taxon>Brassicales</taxon>
        <taxon>Brassicaceae</taxon>
        <taxon>Brassiceae</taxon>
        <taxon>Brassica</taxon>
    </lineage>
</organism>
<dbReference type="Proteomes" id="UP000694005">
    <property type="component" value="Chromosome A07"/>
</dbReference>
<evidence type="ECO:0000313" key="1">
    <source>
        <dbReference type="EMBL" id="CAG7901683.1"/>
    </source>
</evidence>
<proteinExistence type="predicted"/>
<reference evidence="1 2" key="1">
    <citation type="submission" date="2021-07" db="EMBL/GenBank/DDBJ databases">
        <authorList>
            <consortium name="Genoscope - CEA"/>
            <person name="William W."/>
        </authorList>
    </citation>
    <scope>NUCLEOTIDE SEQUENCE [LARGE SCALE GENOMIC DNA]</scope>
</reference>
<evidence type="ECO:0000313" key="2">
    <source>
        <dbReference type="Proteomes" id="UP000694005"/>
    </source>
</evidence>
<dbReference type="AlphaFoldDB" id="A0A8D9HKZ8"/>
<feature type="non-terminal residue" evidence="1">
    <location>
        <position position="1"/>
    </location>
</feature>
<name>A0A8D9HKZ8_BRACM</name>
<sequence>ALLIQHAESGSIVIYLIGFENPLSFELETGYTGVGEAEENFVLLN</sequence>